<sequence>MPYLAELRVHPVKSFRPLLPSTARVEPWGLADDRRWMLVTGEGVGLTQRDEPLLGQFAAVPEPDGSLTVTAPEGKEIRRIARPEGQLDTEVQVFTSQPRFRVSAADAETNAWFSELLGREVRLVHQPVPEERPRPYTTSLADGYPLLLVSTGSLAALNDLIAADHPGDPVKGAPVPLGRFRPNLVIADAEPWEETAWVRFRVGAVEFLGVKQCGRCVVTTLDPETSERRGPEPLRALGRHRRFGKDLAFGMNVTPLGPFDRPLAVGDEVEVLEAAPLPEPDHV</sequence>
<dbReference type="PANTHER" id="PTHR14237:SF19">
    <property type="entry name" value="MITOCHONDRIAL AMIDOXIME REDUCING COMPONENT 1"/>
    <property type="match status" value="1"/>
</dbReference>
<dbReference type="InterPro" id="IPR005303">
    <property type="entry name" value="MOCOS_middle"/>
</dbReference>
<evidence type="ECO:0000313" key="2">
    <source>
        <dbReference type="EMBL" id="MFC5909867.1"/>
    </source>
</evidence>
<protein>
    <submittedName>
        <fullName evidence="2">MOSC domain-containing protein</fullName>
    </submittedName>
</protein>
<comment type="caution">
    <text evidence="2">The sequence shown here is derived from an EMBL/GenBank/DDBJ whole genome shotgun (WGS) entry which is preliminary data.</text>
</comment>
<feature type="domain" description="MOSC" evidence="1">
    <location>
        <begin position="121"/>
        <end position="272"/>
    </location>
</feature>
<reference evidence="3" key="1">
    <citation type="journal article" date="2019" name="Int. J. Syst. Evol. Microbiol.">
        <title>The Global Catalogue of Microorganisms (GCM) 10K type strain sequencing project: providing services to taxonomists for standard genome sequencing and annotation.</title>
        <authorList>
            <consortium name="The Broad Institute Genomics Platform"/>
            <consortium name="The Broad Institute Genome Sequencing Center for Infectious Disease"/>
            <person name="Wu L."/>
            <person name="Ma J."/>
        </authorList>
    </citation>
    <scope>NUCLEOTIDE SEQUENCE [LARGE SCALE GENOMIC DNA]</scope>
    <source>
        <strain evidence="3">JCM 4816</strain>
    </source>
</reference>
<dbReference type="PANTHER" id="PTHR14237">
    <property type="entry name" value="MOLYBDOPTERIN COFACTOR SULFURASE MOSC"/>
    <property type="match status" value="1"/>
</dbReference>
<dbReference type="EMBL" id="JBHSQJ010000095">
    <property type="protein sequence ID" value="MFC5909867.1"/>
    <property type="molecule type" value="Genomic_DNA"/>
</dbReference>
<proteinExistence type="predicted"/>
<dbReference type="Pfam" id="PF03476">
    <property type="entry name" value="MOSC_N"/>
    <property type="match status" value="1"/>
</dbReference>
<dbReference type="InterPro" id="IPR005302">
    <property type="entry name" value="MoCF_Sase_C"/>
</dbReference>
<gene>
    <name evidence="2" type="ORF">ACFP3V_21960</name>
</gene>
<dbReference type="PROSITE" id="PS51340">
    <property type="entry name" value="MOSC"/>
    <property type="match status" value="1"/>
</dbReference>
<organism evidence="2 3">
    <name type="scientific">Streptacidiphilus monticola</name>
    <dbReference type="NCBI Taxonomy" id="2161674"/>
    <lineage>
        <taxon>Bacteria</taxon>
        <taxon>Bacillati</taxon>
        <taxon>Actinomycetota</taxon>
        <taxon>Actinomycetes</taxon>
        <taxon>Kitasatosporales</taxon>
        <taxon>Streptomycetaceae</taxon>
        <taxon>Streptacidiphilus</taxon>
    </lineage>
</organism>
<dbReference type="SUPFAM" id="SSF141673">
    <property type="entry name" value="MOSC N-terminal domain-like"/>
    <property type="match status" value="1"/>
</dbReference>
<evidence type="ECO:0000259" key="1">
    <source>
        <dbReference type="PROSITE" id="PS51340"/>
    </source>
</evidence>
<dbReference type="RefSeq" id="WP_380586041.1">
    <property type="nucleotide sequence ID" value="NZ_JBHSQJ010000095.1"/>
</dbReference>
<dbReference type="Pfam" id="PF03473">
    <property type="entry name" value="MOSC"/>
    <property type="match status" value="1"/>
</dbReference>
<name>A0ABW1G6T3_9ACTN</name>
<accession>A0ABW1G6T3</accession>
<dbReference type="SUPFAM" id="SSF50800">
    <property type="entry name" value="PK beta-barrel domain-like"/>
    <property type="match status" value="1"/>
</dbReference>
<evidence type="ECO:0000313" key="3">
    <source>
        <dbReference type="Proteomes" id="UP001596174"/>
    </source>
</evidence>
<dbReference type="Proteomes" id="UP001596174">
    <property type="component" value="Unassembled WGS sequence"/>
</dbReference>
<dbReference type="InterPro" id="IPR011037">
    <property type="entry name" value="Pyrv_Knase-like_insert_dom_sf"/>
</dbReference>
<keyword evidence="3" id="KW-1185">Reference proteome</keyword>